<evidence type="ECO:0000313" key="3">
    <source>
        <dbReference type="Proteomes" id="UP000284395"/>
    </source>
</evidence>
<keyword evidence="3" id="KW-1185">Reference proteome</keyword>
<name>A0A420EP31_9SPHN</name>
<dbReference type="AlphaFoldDB" id="A0A420EP31"/>
<accession>A0A420EP31</accession>
<reference evidence="2 3" key="1">
    <citation type="submission" date="2018-09" db="EMBL/GenBank/DDBJ databases">
        <title>Altererythrobacter spongiae sp. nov., isolated from a marine sponge.</title>
        <authorList>
            <person name="Zhuang L."/>
            <person name="Luo L."/>
        </authorList>
    </citation>
    <scope>NUCLEOTIDE SEQUENCE [LARGE SCALE GENOMIC DNA]</scope>
    <source>
        <strain evidence="2 3">HN-Y73</strain>
    </source>
</reference>
<dbReference type="EMBL" id="RAPF01000002">
    <property type="protein sequence ID" value="RKF22435.1"/>
    <property type="molecule type" value="Genomic_DNA"/>
</dbReference>
<dbReference type="InterPro" id="IPR000863">
    <property type="entry name" value="Sulfotransferase_dom"/>
</dbReference>
<sequence length="379" mass="42275">METRRWRTTDRCEPTIVVYADQPSLDALTRIAPRGGDPLAGLFDYALLDGSDDTWVHALPNDTKRLSVDELGQILPSDAVFLVGGPRASKRIDHLALAGYPHVYNLNEMARDTSAKRRLLVALAPSFSGSRVPAMLDPIAQTEPHHTLSDPLHLPLPSQLVFLVNSLPKSGSVWLCGMLEHAMDISGSDRVRISHCADLVFDQNQPNLGGAVSLVRDMRDVVVSWFHDVAKSDLRTGFERARYPDIASFYFECFVGLIGKSDRYFGGDLIGWIDRNCANYCPLIKYEDMVADPQRALTKVLNAWRIHVPEAQVAAAARAFEPFSLRKSGGPRDGYVGKMYQHGHLRNPGSGNWQKELPAEVLSDIERRYSDYQQRLGYA</sequence>
<evidence type="ECO:0000259" key="1">
    <source>
        <dbReference type="Pfam" id="PF00685"/>
    </source>
</evidence>
<comment type="caution">
    <text evidence="2">The sequence shown here is derived from an EMBL/GenBank/DDBJ whole genome shotgun (WGS) entry which is preliminary data.</text>
</comment>
<dbReference type="Proteomes" id="UP000284395">
    <property type="component" value="Unassembled WGS sequence"/>
</dbReference>
<dbReference type="GO" id="GO:0008146">
    <property type="term" value="F:sulfotransferase activity"/>
    <property type="evidence" value="ECO:0007669"/>
    <property type="project" value="InterPro"/>
</dbReference>
<dbReference type="Gene3D" id="3.40.50.300">
    <property type="entry name" value="P-loop containing nucleotide triphosphate hydrolases"/>
    <property type="match status" value="1"/>
</dbReference>
<dbReference type="Pfam" id="PF00685">
    <property type="entry name" value="Sulfotransfer_1"/>
    <property type="match status" value="1"/>
</dbReference>
<dbReference type="SUPFAM" id="SSF52540">
    <property type="entry name" value="P-loop containing nucleoside triphosphate hydrolases"/>
    <property type="match status" value="1"/>
</dbReference>
<protein>
    <recommendedName>
        <fullName evidence="1">Sulfotransferase domain-containing protein</fullName>
    </recommendedName>
</protein>
<feature type="domain" description="Sulfotransferase" evidence="1">
    <location>
        <begin position="212"/>
        <end position="370"/>
    </location>
</feature>
<evidence type="ECO:0000313" key="2">
    <source>
        <dbReference type="EMBL" id="RKF22435.1"/>
    </source>
</evidence>
<gene>
    <name evidence="2" type="ORF">D6851_04185</name>
</gene>
<organism evidence="2 3">
    <name type="scientific">Altericroceibacterium spongiae</name>
    <dbReference type="NCBI Taxonomy" id="2320269"/>
    <lineage>
        <taxon>Bacteria</taxon>
        <taxon>Pseudomonadati</taxon>
        <taxon>Pseudomonadota</taxon>
        <taxon>Alphaproteobacteria</taxon>
        <taxon>Sphingomonadales</taxon>
        <taxon>Erythrobacteraceae</taxon>
        <taxon>Altericroceibacterium</taxon>
    </lineage>
</organism>
<proteinExistence type="predicted"/>
<dbReference type="InterPro" id="IPR027417">
    <property type="entry name" value="P-loop_NTPase"/>
</dbReference>